<dbReference type="OrthoDB" id="2840678at2759"/>
<dbReference type="Proteomes" id="UP000541558">
    <property type="component" value="Unassembled WGS sequence"/>
</dbReference>
<protein>
    <recommendedName>
        <fullName evidence="3">F-box domain-containing protein</fullName>
    </recommendedName>
</protein>
<comment type="caution">
    <text evidence="1">The sequence shown here is derived from an EMBL/GenBank/DDBJ whole genome shotgun (WGS) entry which is preliminary data.</text>
</comment>
<keyword evidence="2" id="KW-1185">Reference proteome</keyword>
<dbReference type="AlphaFoldDB" id="A0A8H5F5S1"/>
<dbReference type="EMBL" id="JAACJK010000164">
    <property type="protein sequence ID" value="KAF5324779.1"/>
    <property type="molecule type" value="Genomic_DNA"/>
</dbReference>
<accession>A0A8H5F5S1</accession>
<proteinExistence type="predicted"/>
<evidence type="ECO:0000313" key="1">
    <source>
        <dbReference type="EMBL" id="KAF5324779.1"/>
    </source>
</evidence>
<evidence type="ECO:0000313" key="2">
    <source>
        <dbReference type="Proteomes" id="UP000541558"/>
    </source>
</evidence>
<reference evidence="1 2" key="1">
    <citation type="journal article" date="2020" name="ISME J.">
        <title>Uncovering the hidden diversity of litter-decomposition mechanisms in mushroom-forming fungi.</title>
        <authorList>
            <person name="Floudas D."/>
            <person name="Bentzer J."/>
            <person name="Ahren D."/>
            <person name="Johansson T."/>
            <person name="Persson P."/>
            <person name="Tunlid A."/>
        </authorList>
    </citation>
    <scope>NUCLEOTIDE SEQUENCE [LARGE SCALE GENOMIC DNA]</scope>
    <source>
        <strain evidence="1 2">CBS 175.51</strain>
    </source>
</reference>
<organism evidence="1 2">
    <name type="scientific">Ephemerocybe angulata</name>
    <dbReference type="NCBI Taxonomy" id="980116"/>
    <lineage>
        <taxon>Eukaryota</taxon>
        <taxon>Fungi</taxon>
        <taxon>Dikarya</taxon>
        <taxon>Basidiomycota</taxon>
        <taxon>Agaricomycotina</taxon>
        <taxon>Agaricomycetes</taxon>
        <taxon>Agaricomycetidae</taxon>
        <taxon>Agaricales</taxon>
        <taxon>Agaricineae</taxon>
        <taxon>Psathyrellaceae</taxon>
        <taxon>Ephemerocybe</taxon>
    </lineage>
</organism>
<evidence type="ECO:0008006" key="3">
    <source>
        <dbReference type="Google" id="ProtNLM"/>
    </source>
</evidence>
<name>A0A8H5F5S1_9AGAR</name>
<gene>
    <name evidence="1" type="ORF">D9611_004063</name>
</gene>
<sequence>MAGVDSDRPDHIAPLPNEILSIVFLELQRASRARGTSDVPIAETTVSHVCSHWRAVSLSIPQLWSVFEHVPASSHLPARWTEERLAVYLERSKGHPFELWIDFATEEDLGGNRLLSLLHMVLPHLHRCRVFHILSDKNHPLRDFREILANAVVPLLEICALCPDHQVARRPDLALTSANIFQTGAPSLKYVRLDETSFLNLRPPLESVVHLRIEERRVASPILIPNSIFDEIISLPNLETFSLFGYLFRFQNQDGPIPNESLLAKNLKEFRTMDPIVAGYIFSHVLTPSLQSVMFPKFNLDGGDVSIPAQMALPSLRTVTLMDPGSGSHDLEGSPNTEKFVSGTYNVAELSVWGGFAEGEGRNEDWGKVLEAVAAPSTWTNLKRATLSMPFTNPSEIEYYHKFIRGKPQLEILCVPPGCLERPAFMDGVPSHLRLQPIDYSKPGISLYRTPGPDWMDTEEDPFLRERRMFEYS</sequence>